<evidence type="ECO:0000256" key="1">
    <source>
        <dbReference type="SAM" id="SignalP"/>
    </source>
</evidence>
<dbReference type="Proteomes" id="UP001151582">
    <property type="component" value="Unassembled WGS sequence"/>
</dbReference>
<keyword evidence="1" id="KW-0732">Signal</keyword>
<keyword evidence="3" id="KW-1185">Reference proteome</keyword>
<evidence type="ECO:0000313" key="2">
    <source>
        <dbReference type="EMBL" id="KAJ1981900.1"/>
    </source>
</evidence>
<gene>
    <name evidence="2" type="ORF">H4R34_001902</name>
</gene>
<protein>
    <submittedName>
        <fullName evidence="2">Uncharacterized protein</fullName>
    </submittedName>
</protein>
<dbReference type="AlphaFoldDB" id="A0A9W8B4P4"/>
<dbReference type="OrthoDB" id="10432888at2759"/>
<sequence length="167" mass="19477">MRFQISVLTFALVAVAVRVYAVRSTRLVDLQAVYDNLLLQHRQEFRNDPAMQQELQEWYALPDNTRVDKFTHLVDHTLAEFGAPVLYKLANQWPPERLVVYRDLQNRFVIRVNQKPALLDTDDVSYDKGLIRTMVIPTAKFYDIVDADTEDCPFLNEMARTAIRLFS</sequence>
<name>A0A9W8B4P4_9FUNG</name>
<comment type="caution">
    <text evidence="2">The sequence shown here is derived from an EMBL/GenBank/DDBJ whole genome shotgun (WGS) entry which is preliminary data.</text>
</comment>
<organism evidence="2 3">
    <name type="scientific">Dimargaris verticillata</name>
    <dbReference type="NCBI Taxonomy" id="2761393"/>
    <lineage>
        <taxon>Eukaryota</taxon>
        <taxon>Fungi</taxon>
        <taxon>Fungi incertae sedis</taxon>
        <taxon>Zoopagomycota</taxon>
        <taxon>Kickxellomycotina</taxon>
        <taxon>Dimargaritomycetes</taxon>
        <taxon>Dimargaritales</taxon>
        <taxon>Dimargaritaceae</taxon>
        <taxon>Dimargaris</taxon>
    </lineage>
</organism>
<proteinExistence type="predicted"/>
<evidence type="ECO:0000313" key="3">
    <source>
        <dbReference type="Proteomes" id="UP001151582"/>
    </source>
</evidence>
<accession>A0A9W8B4P4</accession>
<feature type="chain" id="PRO_5040830958" evidence="1">
    <location>
        <begin position="22"/>
        <end position="167"/>
    </location>
</feature>
<dbReference type="EMBL" id="JANBQB010000108">
    <property type="protein sequence ID" value="KAJ1981900.1"/>
    <property type="molecule type" value="Genomic_DNA"/>
</dbReference>
<feature type="signal peptide" evidence="1">
    <location>
        <begin position="1"/>
        <end position="21"/>
    </location>
</feature>
<reference evidence="2" key="1">
    <citation type="submission" date="2022-07" db="EMBL/GenBank/DDBJ databases">
        <title>Phylogenomic reconstructions and comparative analyses of Kickxellomycotina fungi.</title>
        <authorList>
            <person name="Reynolds N.K."/>
            <person name="Stajich J.E."/>
            <person name="Barry K."/>
            <person name="Grigoriev I.V."/>
            <person name="Crous P."/>
            <person name="Smith M.E."/>
        </authorList>
    </citation>
    <scope>NUCLEOTIDE SEQUENCE</scope>
    <source>
        <strain evidence="2">RSA 567</strain>
    </source>
</reference>